<name>A0ABN3GK39_9ACTN</name>
<dbReference type="EMBL" id="BAAARV010000032">
    <property type="protein sequence ID" value="GAA2352275.1"/>
    <property type="molecule type" value="Genomic_DNA"/>
</dbReference>
<reference evidence="1 2" key="1">
    <citation type="journal article" date="2019" name="Int. J. Syst. Evol. Microbiol.">
        <title>The Global Catalogue of Microorganisms (GCM) 10K type strain sequencing project: providing services to taxonomists for standard genome sequencing and annotation.</title>
        <authorList>
            <consortium name="The Broad Institute Genomics Platform"/>
            <consortium name="The Broad Institute Genome Sequencing Center for Infectious Disease"/>
            <person name="Wu L."/>
            <person name="Ma J."/>
        </authorList>
    </citation>
    <scope>NUCLEOTIDE SEQUENCE [LARGE SCALE GENOMIC DNA]</scope>
    <source>
        <strain evidence="1 2">JCM 3272</strain>
    </source>
</reference>
<comment type="caution">
    <text evidence="1">The sequence shown here is derived from an EMBL/GenBank/DDBJ whole genome shotgun (WGS) entry which is preliminary data.</text>
</comment>
<evidence type="ECO:0000313" key="2">
    <source>
        <dbReference type="Proteomes" id="UP001501444"/>
    </source>
</evidence>
<accession>A0ABN3GK39</accession>
<evidence type="ECO:0000313" key="1">
    <source>
        <dbReference type="EMBL" id="GAA2352275.1"/>
    </source>
</evidence>
<dbReference type="RefSeq" id="WP_344614221.1">
    <property type="nucleotide sequence ID" value="NZ_BAAARV010000032.1"/>
</dbReference>
<organism evidence="1 2">
    <name type="scientific">Dactylosporangium salmoneum</name>
    <dbReference type="NCBI Taxonomy" id="53361"/>
    <lineage>
        <taxon>Bacteria</taxon>
        <taxon>Bacillati</taxon>
        <taxon>Actinomycetota</taxon>
        <taxon>Actinomycetes</taxon>
        <taxon>Micromonosporales</taxon>
        <taxon>Micromonosporaceae</taxon>
        <taxon>Dactylosporangium</taxon>
    </lineage>
</organism>
<proteinExistence type="predicted"/>
<gene>
    <name evidence="1" type="ORF">GCM10010170_042870</name>
</gene>
<sequence>MTRLRQFRLMVAGGLPDAAADALFDRADDLCVEVGTVPAAPEFDGLPCALPAADGAVAWVAFDRMAPGLLDAVVSAVRDLDAAGLGAAAAVADDSLVTVETVAERLGRPAEVVRAWPLPGVVFAHPRRPVYDWAEVAEFLAGRAGYRPPDEEPTFTAVTLLLQVRALAPRLERMGPLRTLLL</sequence>
<protein>
    <recommendedName>
        <fullName evidence="3">DNA-binding protein</fullName>
    </recommendedName>
</protein>
<keyword evidence="2" id="KW-1185">Reference proteome</keyword>
<evidence type="ECO:0008006" key="3">
    <source>
        <dbReference type="Google" id="ProtNLM"/>
    </source>
</evidence>
<dbReference type="Proteomes" id="UP001501444">
    <property type="component" value="Unassembled WGS sequence"/>
</dbReference>